<evidence type="ECO:0000313" key="2">
    <source>
        <dbReference type="EMBL" id="EJT69106.1"/>
    </source>
</evidence>
<proteinExistence type="predicted"/>
<reference evidence="3" key="5">
    <citation type="submission" date="2018-04" db="UniProtKB">
        <authorList>
            <consortium name="EnsemblFungi"/>
        </authorList>
    </citation>
    <scope>IDENTIFICATION</scope>
    <source>
        <strain evidence="3">R3-111a-1</strain>
    </source>
</reference>
<dbReference type="EnsemblFungi" id="EJT69106">
    <property type="protein sequence ID" value="EJT69106"/>
    <property type="gene ID" value="GGTG_13374"/>
</dbReference>
<accession>J3PIP5</accession>
<name>J3PIP5_GAET3</name>
<dbReference type="RefSeq" id="XP_009229544.1">
    <property type="nucleotide sequence ID" value="XM_009231280.1"/>
</dbReference>
<reference evidence="2" key="2">
    <citation type="submission" date="2010-07" db="EMBL/GenBank/DDBJ databases">
        <authorList>
            <consortium name="The Broad Institute Genome Sequencing Platform"/>
            <consortium name="Broad Institute Genome Sequencing Center for Infectious Disease"/>
            <person name="Ma L.-J."/>
            <person name="Dead R."/>
            <person name="Young S."/>
            <person name="Zeng Q."/>
            <person name="Koehrsen M."/>
            <person name="Alvarado L."/>
            <person name="Berlin A."/>
            <person name="Chapman S.B."/>
            <person name="Chen Z."/>
            <person name="Freedman E."/>
            <person name="Gellesch M."/>
            <person name="Goldberg J."/>
            <person name="Griggs A."/>
            <person name="Gujja S."/>
            <person name="Heilman E.R."/>
            <person name="Heiman D."/>
            <person name="Hepburn T."/>
            <person name="Howarth C."/>
            <person name="Jen D."/>
            <person name="Larson L."/>
            <person name="Mehta T."/>
            <person name="Neiman D."/>
            <person name="Pearson M."/>
            <person name="Roberts A."/>
            <person name="Saif S."/>
            <person name="Shea T."/>
            <person name="Shenoy N."/>
            <person name="Sisk P."/>
            <person name="Stolte C."/>
            <person name="Sykes S."/>
            <person name="Walk T."/>
            <person name="White J."/>
            <person name="Yandava C."/>
            <person name="Haas B."/>
            <person name="Nusbaum C."/>
            <person name="Birren B."/>
        </authorList>
    </citation>
    <scope>NUCLEOTIDE SEQUENCE</scope>
    <source>
        <strain evidence="2">R3-111a-1</strain>
    </source>
</reference>
<reference evidence="3" key="4">
    <citation type="journal article" date="2015" name="G3 (Bethesda)">
        <title>Genome sequences of three phytopathogenic species of the Magnaporthaceae family of fungi.</title>
        <authorList>
            <person name="Okagaki L.H."/>
            <person name="Nunes C.C."/>
            <person name="Sailsbery J."/>
            <person name="Clay B."/>
            <person name="Brown D."/>
            <person name="John T."/>
            <person name="Oh Y."/>
            <person name="Young N."/>
            <person name="Fitzgerald M."/>
            <person name="Haas B.J."/>
            <person name="Zeng Q."/>
            <person name="Young S."/>
            <person name="Adiconis X."/>
            <person name="Fan L."/>
            <person name="Levin J.Z."/>
            <person name="Mitchell T.K."/>
            <person name="Okubara P.A."/>
            <person name="Farman M.L."/>
            <person name="Kohn L.M."/>
            <person name="Birren B."/>
            <person name="Ma L.-J."/>
            <person name="Dean R.A."/>
        </authorList>
    </citation>
    <scope>NUCLEOTIDE SEQUENCE</scope>
    <source>
        <strain evidence="3">R3-111a-1</strain>
    </source>
</reference>
<sequence length="131" mass="13835">MRLYAKEIEAKLFSVHDYPSGSRGDASAASVEDQPPTAGNAATATATNATNATNANSAYHTVWKTADPEAATSTPEQVRETAALRKSQSTIKCYNCGIISTLCGGGTKAVIRFAMHVDYTGGLRVPLDLLR</sequence>
<dbReference type="VEuPathDB" id="FungiDB:GGTG_13374"/>
<keyword evidence="4" id="KW-1185">Reference proteome</keyword>
<dbReference type="Proteomes" id="UP000006039">
    <property type="component" value="Unassembled WGS sequence"/>
</dbReference>
<reference evidence="4" key="1">
    <citation type="submission" date="2010-07" db="EMBL/GenBank/DDBJ databases">
        <title>The genome sequence of Gaeumannomyces graminis var. tritici strain R3-111a-1.</title>
        <authorList>
            <consortium name="The Broad Institute Genome Sequencing Platform"/>
            <person name="Ma L.-J."/>
            <person name="Dead R."/>
            <person name="Young S."/>
            <person name="Zeng Q."/>
            <person name="Koehrsen M."/>
            <person name="Alvarado L."/>
            <person name="Berlin A."/>
            <person name="Chapman S.B."/>
            <person name="Chen Z."/>
            <person name="Freedman E."/>
            <person name="Gellesch M."/>
            <person name="Goldberg J."/>
            <person name="Griggs A."/>
            <person name="Gujja S."/>
            <person name="Heilman E.R."/>
            <person name="Heiman D."/>
            <person name="Hepburn T."/>
            <person name="Howarth C."/>
            <person name="Jen D."/>
            <person name="Larson L."/>
            <person name="Mehta T."/>
            <person name="Neiman D."/>
            <person name="Pearson M."/>
            <person name="Roberts A."/>
            <person name="Saif S."/>
            <person name="Shea T."/>
            <person name="Shenoy N."/>
            <person name="Sisk P."/>
            <person name="Stolte C."/>
            <person name="Sykes S."/>
            <person name="Walk T."/>
            <person name="White J."/>
            <person name="Yandava C."/>
            <person name="Haas B."/>
            <person name="Nusbaum C."/>
            <person name="Birren B."/>
        </authorList>
    </citation>
    <scope>NUCLEOTIDE SEQUENCE [LARGE SCALE GENOMIC DNA]</scope>
    <source>
        <strain evidence="4">R3-111a-1</strain>
    </source>
</reference>
<dbReference type="OrthoDB" id="435881at2759"/>
<feature type="region of interest" description="Disordered" evidence="1">
    <location>
        <begin position="19"/>
        <end position="52"/>
    </location>
</feature>
<dbReference type="GeneID" id="20353832"/>
<dbReference type="HOGENOM" id="CLU_1927731_0_0_1"/>
<feature type="compositionally biased region" description="Low complexity" evidence="1">
    <location>
        <begin position="37"/>
        <end position="52"/>
    </location>
</feature>
<protein>
    <submittedName>
        <fullName evidence="2 3">Uncharacterized protein</fullName>
    </submittedName>
</protein>
<evidence type="ECO:0000313" key="4">
    <source>
        <dbReference type="Proteomes" id="UP000006039"/>
    </source>
</evidence>
<evidence type="ECO:0000256" key="1">
    <source>
        <dbReference type="SAM" id="MobiDB-lite"/>
    </source>
</evidence>
<gene>
    <name evidence="3" type="primary">20353832</name>
    <name evidence="2" type="ORF">GGTG_13374</name>
</gene>
<organism evidence="2">
    <name type="scientific">Gaeumannomyces tritici (strain R3-111a-1)</name>
    <name type="common">Wheat and barley take-all root rot fungus</name>
    <name type="synonym">Gaeumannomyces graminis var. tritici</name>
    <dbReference type="NCBI Taxonomy" id="644352"/>
    <lineage>
        <taxon>Eukaryota</taxon>
        <taxon>Fungi</taxon>
        <taxon>Dikarya</taxon>
        <taxon>Ascomycota</taxon>
        <taxon>Pezizomycotina</taxon>
        <taxon>Sordariomycetes</taxon>
        <taxon>Sordariomycetidae</taxon>
        <taxon>Magnaporthales</taxon>
        <taxon>Magnaporthaceae</taxon>
        <taxon>Gaeumannomyces</taxon>
    </lineage>
</organism>
<evidence type="ECO:0000313" key="3">
    <source>
        <dbReference type="EnsemblFungi" id="EJT69106"/>
    </source>
</evidence>
<dbReference type="AlphaFoldDB" id="J3PIP5"/>
<dbReference type="EMBL" id="GL385406">
    <property type="protein sequence ID" value="EJT69106.1"/>
    <property type="molecule type" value="Genomic_DNA"/>
</dbReference>
<reference evidence="2" key="3">
    <citation type="submission" date="2010-09" db="EMBL/GenBank/DDBJ databases">
        <title>Annotation of Gaeumannomyces graminis var. tritici R3-111a-1.</title>
        <authorList>
            <consortium name="The Broad Institute Genome Sequencing Platform"/>
            <person name="Ma L.-J."/>
            <person name="Dead R."/>
            <person name="Young S.K."/>
            <person name="Zeng Q."/>
            <person name="Gargeya S."/>
            <person name="Fitzgerald M."/>
            <person name="Haas B."/>
            <person name="Abouelleil A."/>
            <person name="Alvarado L."/>
            <person name="Arachchi H.M."/>
            <person name="Berlin A."/>
            <person name="Brown A."/>
            <person name="Chapman S.B."/>
            <person name="Chen Z."/>
            <person name="Dunbar C."/>
            <person name="Freedman E."/>
            <person name="Gearin G."/>
            <person name="Gellesch M."/>
            <person name="Goldberg J."/>
            <person name="Griggs A."/>
            <person name="Gujja S."/>
            <person name="Heiman D."/>
            <person name="Howarth C."/>
            <person name="Larson L."/>
            <person name="Lui A."/>
            <person name="MacDonald P.J.P."/>
            <person name="Mehta T."/>
            <person name="Montmayeur A."/>
            <person name="Murphy C."/>
            <person name="Neiman D."/>
            <person name="Pearson M."/>
            <person name="Priest M."/>
            <person name="Roberts A."/>
            <person name="Saif S."/>
            <person name="Shea T."/>
            <person name="Shenoy N."/>
            <person name="Sisk P."/>
            <person name="Stolte C."/>
            <person name="Sykes S."/>
            <person name="Yandava C."/>
            <person name="Wortman J."/>
            <person name="Nusbaum C."/>
            <person name="Birren B."/>
        </authorList>
    </citation>
    <scope>NUCLEOTIDE SEQUENCE</scope>
    <source>
        <strain evidence="2">R3-111a-1</strain>
    </source>
</reference>